<feature type="compositionally biased region" description="Low complexity" evidence="1">
    <location>
        <begin position="141"/>
        <end position="163"/>
    </location>
</feature>
<feature type="non-terminal residue" evidence="2">
    <location>
        <position position="275"/>
    </location>
</feature>
<feature type="region of interest" description="Disordered" evidence="1">
    <location>
        <begin position="1"/>
        <end position="51"/>
    </location>
</feature>
<dbReference type="AlphaFoldDB" id="A0A5N5THC9"/>
<feature type="region of interest" description="Disordered" evidence="1">
    <location>
        <begin position="96"/>
        <end position="163"/>
    </location>
</feature>
<dbReference type="Proteomes" id="UP000326759">
    <property type="component" value="Unassembled WGS sequence"/>
</dbReference>
<gene>
    <name evidence="2" type="ORF">Anas_00440</name>
</gene>
<feature type="compositionally biased region" description="Acidic residues" evidence="1">
    <location>
        <begin position="96"/>
        <end position="111"/>
    </location>
</feature>
<feature type="non-terminal residue" evidence="2">
    <location>
        <position position="1"/>
    </location>
</feature>
<evidence type="ECO:0000313" key="2">
    <source>
        <dbReference type="EMBL" id="KAB7505952.1"/>
    </source>
</evidence>
<organism evidence="2 3">
    <name type="scientific">Armadillidium nasatum</name>
    <dbReference type="NCBI Taxonomy" id="96803"/>
    <lineage>
        <taxon>Eukaryota</taxon>
        <taxon>Metazoa</taxon>
        <taxon>Ecdysozoa</taxon>
        <taxon>Arthropoda</taxon>
        <taxon>Crustacea</taxon>
        <taxon>Multicrustacea</taxon>
        <taxon>Malacostraca</taxon>
        <taxon>Eumalacostraca</taxon>
        <taxon>Peracarida</taxon>
        <taxon>Isopoda</taxon>
        <taxon>Oniscidea</taxon>
        <taxon>Crinocheta</taxon>
        <taxon>Armadillidiidae</taxon>
        <taxon>Armadillidium</taxon>
    </lineage>
</organism>
<reference evidence="2 3" key="1">
    <citation type="journal article" date="2019" name="PLoS Biol.">
        <title>Sex chromosomes control vertical transmission of feminizing Wolbachia symbionts in an isopod.</title>
        <authorList>
            <person name="Becking T."/>
            <person name="Chebbi M.A."/>
            <person name="Giraud I."/>
            <person name="Moumen B."/>
            <person name="Laverre T."/>
            <person name="Caubet Y."/>
            <person name="Peccoud J."/>
            <person name="Gilbert C."/>
            <person name="Cordaux R."/>
        </authorList>
    </citation>
    <scope>NUCLEOTIDE SEQUENCE [LARGE SCALE GENOMIC DNA]</scope>
    <source>
        <strain evidence="2">ANa2</strain>
        <tissue evidence="2">Whole body excluding digestive tract and cuticle</tissue>
    </source>
</reference>
<evidence type="ECO:0000256" key="1">
    <source>
        <dbReference type="SAM" id="MobiDB-lite"/>
    </source>
</evidence>
<proteinExistence type="predicted"/>
<comment type="caution">
    <text evidence="2">The sequence shown here is derived from an EMBL/GenBank/DDBJ whole genome shotgun (WGS) entry which is preliminary data.</text>
</comment>
<protein>
    <submittedName>
        <fullName evidence="2">Uncharacterized protein</fullName>
    </submittedName>
</protein>
<feature type="compositionally biased region" description="Polar residues" evidence="1">
    <location>
        <begin position="29"/>
        <end position="50"/>
    </location>
</feature>
<keyword evidence="3" id="KW-1185">Reference proteome</keyword>
<accession>A0A5N5THC9</accession>
<feature type="compositionally biased region" description="Basic and acidic residues" evidence="1">
    <location>
        <begin position="112"/>
        <end position="138"/>
    </location>
</feature>
<dbReference type="EMBL" id="SEYY01001051">
    <property type="protein sequence ID" value="KAB7505952.1"/>
    <property type="molecule type" value="Genomic_DNA"/>
</dbReference>
<name>A0A5N5THC9_9CRUS</name>
<evidence type="ECO:0000313" key="3">
    <source>
        <dbReference type="Proteomes" id="UP000326759"/>
    </source>
</evidence>
<sequence>LESECYPTVSLTEAEGSRAPEKPPLFSKPLQNKNNENNDGGSSFLESSPPLQRHLSTETLSCCGDCGCVPEEEVLDLNTDISTSPFPLIELNEVSEENEGADLENEGADLGEDGKDPLSNEPRADQVPKQTHSQELHHRLQIQTQNQQPQQQQQQQQQQHYHQQQLNETTNQFLNNQQVAVITVSSAKTNSSEVTTLSKARRINKSIVITPKAAAATSHRQSFATQNNFSKTQPQTQPQPPSFVSAATDDKMEFRNSTLVLRRDSITTVSSTKDS</sequence>